<organism evidence="11 12">
    <name type="scientific">Paenisporosarcina cavernae</name>
    <dbReference type="NCBI Taxonomy" id="2320858"/>
    <lineage>
        <taxon>Bacteria</taxon>
        <taxon>Bacillati</taxon>
        <taxon>Bacillota</taxon>
        <taxon>Bacilli</taxon>
        <taxon>Bacillales</taxon>
        <taxon>Caryophanaceae</taxon>
        <taxon>Paenisporosarcina</taxon>
    </lineage>
</organism>
<evidence type="ECO:0000256" key="8">
    <source>
        <dbReference type="ARBA" id="ARBA00048617"/>
    </source>
</evidence>
<comment type="function">
    <text evidence="6 9">Catalyzes cyclization of the linear tetrapyrrole, hydroxymethylbilane, to the macrocyclic uroporphyrinogen III.</text>
</comment>
<dbReference type="KEGG" id="paek:D3873_07640"/>
<dbReference type="InterPro" id="IPR039793">
    <property type="entry name" value="UROS/Hem4"/>
</dbReference>
<dbReference type="Proteomes" id="UP000265725">
    <property type="component" value="Chromosome"/>
</dbReference>
<dbReference type="GO" id="GO:0004852">
    <property type="term" value="F:uroporphyrinogen-III synthase activity"/>
    <property type="evidence" value="ECO:0007669"/>
    <property type="project" value="UniProtKB-UniRule"/>
</dbReference>
<comment type="catalytic activity">
    <reaction evidence="8 9">
        <text>hydroxymethylbilane = uroporphyrinogen III + H2O</text>
        <dbReference type="Rhea" id="RHEA:18965"/>
        <dbReference type="ChEBI" id="CHEBI:15377"/>
        <dbReference type="ChEBI" id="CHEBI:57308"/>
        <dbReference type="ChEBI" id="CHEBI:57845"/>
        <dbReference type="EC" id="4.2.1.75"/>
    </reaction>
</comment>
<evidence type="ECO:0000256" key="1">
    <source>
        <dbReference type="ARBA" id="ARBA00004772"/>
    </source>
</evidence>
<evidence type="ECO:0000256" key="3">
    <source>
        <dbReference type="ARBA" id="ARBA00013109"/>
    </source>
</evidence>
<dbReference type="OrthoDB" id="9815856at2"/>
<dbReference type="Gene3D" id="3.40.50.10090">
    <property type="match status" value="2"/>
</dbReference>
<dbReference type="GO" id="GO:0006780">
    <property type="term" value="P:uroporphyrinogen III biosynthetic process"/>
    <property type="evidence" value="ECO:0007669"/>
    <property type="project" value="UniProtKB-UniRule"/>
</dbReference>
<evidence type="ECO:0000256" key="2">
    <source>
        <dbReference type="ARBA" id="ARBA00008133"/>
    </source>
</evidence>
<dbReference type="Pfam" id="PF02602">
    <property type="entry name" value="HEM4"/>
    <property type="match status" value="1"/>
</dbReference>
<evidence type="ECO:0000259" key="10">
    <source>
        <dbReference type="Pfam" id="PF02602"/>
    </source>
</evidence>
<dbReference type="PANTHER" id="PTHR38042">
    <property type="entry name" value="UROPORPHYRINOGEN-III SYNTHASE, CHLOROPLASTIC"/>
    <property type="match status" value="1"/>
</dbReference>
<evidence type="ECO:0000256" key="6">
    <source>
        <dbReference type="ARBA" id="ARBA00037589"/>
    </source>
</evidence>
<protein>
    <recommendedName>
        <fullName evidence="7 9">Uroporphyrinogen-III synthase</fullName>
        <ecNumber evidence="3 9">4.2.1.75</ecNumber>
    </recommendedName>
</protein>
<feature type="domain" description="Tetrapyrrole biosynthesis uroporphyrinogen III synthase" evidence="10">
    <location>
        <begin position="25"/>
        <end position="234"/>
    </location>
</feature>
<dbReference type="CDD" id="cd06578">
    <property type="entry name" value="HemD"/>
    <property type="match status" value="1"/>
</dbReference>
<dbReference type="EC" id="4.2.1.75" evidence="3 9"/>
<keyword evidence="12" id="KW-1185">Reference proteome</keyword>
<evidence type="ECO:0000256" key="4">
    <source>
        <dbReference type="ARBA" id="ARBA00023239"/>
    </source>
</evidence>
<dbReference type="SUPFAM" id="SSF69618">
    <property type="entry name" value="HemD-like"/>
    <property type="match status" value="1"/>
</dbReference>
<comment type="pathway">
    <text evidence="1 9">Porphyrin-containing compound metabolism; protoporphyrin-IX biosynthesis; coproporphyrinogen-III from 5-aminolevulinate: step 3/4.</text>
</comment>
<accession>A0A385YTC8</accession>
<dbReference type="GO" id="GO:0006782">
    <property type="term" value="P:protoporphyrinogen IX biosynthetic process"/>
    <property type="evidence" value="ECO:0007669"/>
    <property type="project" value="UniProtKB-UniRule"/>
</dbReference>
<evidence type="ECO:0000256" key="5">
    <source>
        <dbReference type="ARBA" id="ARBA00023244"/>
    </source>
</evidence>
<dbReference type="PANTHER" id="PTHR38042:SF1">
    <property type="entry name" value="UROPORPHYRINOGEN-III SYNTHASE, CHLOROPLASTIC"/>
    <property type="match status" value="1"/>
</dbReference>
<reference evidence="12" key="1">
    <citation type="submission" date="2018-09" db="EMBL/GenBank/DDBJ databases">
        <authorList>
            <person name="Zhu H."/>
        </authorList>
    </citation>
    <scope>NUCLEOTIDE SEQUENCE [LARGE SCALE GENOMIC DNA]</scope>
    <source>
        <strain evidence="12">K2R23-3</strain>
    </source>
</reference>
<evidence type="ECO:0000256" key="7">
    <source>
        <dbReference type="ARBA" id="ARBA00040167"/>
    </source>
</evidence>
<keyword evidence="5 9" id="KW-0627">Porphyrin biosynthesis</keyword>
<evidence type="ECO:0000313" key="11">
    <source>
        <dbReference type="EMBL" id="AYC29771.1"/>
    </source>
</evidence>
<sequence>MSNSFPLANHLIIFTGTSVPQTVIQKASDLGARTVRHPLIQISPTSHAVPDFVNEHWKEYEWIIFTSGHAVRIFHAIVANRPVHAKIAVVGEKTKTKLETLGYTISFMPSTYNATTFVEEFPYTTKRVLFVKGNLASDLIPTKLPSEVDEWEIYNTTSNPAELKKFRTTIAENKSSAIIVVLGSPSAARQLQKVLPIDSTIELASIGNVTTKALREIGYHVTYQPEKFTWENILQEIVYRK</sequence>
<proteinExistence type="inferred from homology"/>
<keyword evidence="4 9" id="KW-0456">Lyase</keyword>
<dbReference type="InterPro" id="IPR003754">
    <property type="entry name" value="4pyrrol_synth_uPrphyn_synth"/>
</dbReference>
<dbReference type="EMBL" id="CP032418">
    <property type="protein sequence ID" value="AYC29771.1"/>
    <property type="molecule type" value="Genomic_DNA"/>
</dbReference>
<evidence type="ECO:0000256" key="9">
    <source>
        <dbReference type="RuleBase" id="RU366031"/>
    </source>
</evidence>
<dbReference type="RefSeq" id="WP_119883509.1">
    <property type="nucleotide sequence ID" value="NZ_CP032418.1"/>
</dbReference>
<dbReference type="InterPro" id="IPR036108">
    <property type="entry name" value="4pyrrol_syn_uPrphyn_synt_sf"/>
</dbReference>
<gene>
    <name evidence="11" type="ORF">D3873_07640</name>
</gene>
<dbReference type="AlphaFoldDB" id="A0A385YTC8"/>
<name>A0A385YTC8_9BACL</name>
<comment type="similarity">
    <text evidence="2 9">Belongs to the uroporphyrinogen-III synthase family.</text>
</comment>
<dbReference type="UniPathway" id="UPA00251">
    <property type="reaction ID" value="UER00320"/>
</dbReference>
<evidence type="ECO:0000313" key="12">
    <source>
        <dbReference type="Proteomes" id="UP000265725"/>
    </source>
</evidence>